<feature type="domain" description="MHD" evidence="7">
    <location>
        <begin position="227"/>
        <end position="540"/>
    </location>
</feature>
<dbReference type="Gene3D" id="3.30.450.60">
    <property type="match status" value="1"/>
</dbReference>
<dbReference type="InterPro" id="IPR018240">
    <property type="entry name" value="Clathrin_mu_CS"/>
</dbReference>
<dbReference type="EMBL" id="DS480416">
    <property type="protein sequence ID" value="EDO16812.1"/>
    <property type="molecule type" value="Genomic_DNA"/>
</dbReference>
<dbReference type="GO" id="GO:0005829">
    <property type="term" value="C:cytosol"/>
    <property type="evidence" value="ECO:0007669"/>
    <property type="project" value="GOC"/>
</dbReference>
<organism evidence="9">
    <name type="scientific">Vanderwaltozyma polyspora (strain ATCC 22028 / DSM 70294 / BCRC 21397 / CBS 2163 / NBRC 10782 / NRRL Y-8283 / UCD 57-17)</name>
    <name type="common">Kluyveromyces polysporus</name>
    <dbReference type="NCBI Taxonomy" id="436907"/>
    <lineage>
        <taxon>Eukaryota</taxon>
        <taxon>Fungi</taxon>
        <taxon>Dikarya</taxon>
        <taxon>Ascomycota</taxon>
        <taxon>Saccharomycotina</taxon>
        <taxon>Saccharomycetes</taxon>
        <taxon>Saccharomycetales</taxon>
        <taxon>Saccharomycetaceae</taxon>
        <taxon>Vanderwaltozyma</taxon>
    </lineage>
</organism>
<dbReference type="FunCoup" id="A7TLM0">
    <property type="interactions" value="76"/>
</dbReference>
<dbReference type="InterPro" id="IPR036168">
    <property type="entry name" value="AP2_Mu_C_sf"/>
</dbReference>
<evidence type="ECO:0000256" key="2">
    <source>
        <dbReference type="ARBA" id="ARBA00022448"/>
    </source>
</evidence>
<comment type="subcellular location">
    <subcellularLocation>
        <location evidence="1">Cytoplasmic vesicle membrane</location>
    </subcellularLocation>
</comment>
<dbReference type="GO" id="GO:0048203">
    <property type="term" value="P:vesicle targeting, trans-Golgi to endosome"/>
    <property type="evidence" value="ECO:0007669"/>
    <property type="project" value="EnsemblFungi"/>
</dbReference>
<dbReference type="KEGG" id="vpo:Kpol_1056p13"/>
<dbReference type="GO" id="GO:0005802">
    <property type="term" value="C:trans-Golgi network"/>
    <property type="evidence" value="ECO:0007669"/>
    <property type="project" value="EnsemblFungi"/>
</dbReference>
<dbReference type="InterPro" id="IPR027200">
    <property type="entry name" value="Apm2_N"/>
</dbReference>
<dbReference type="PhylomeDB" id="A7TLM0"/>
<dbReference type="InterPro" id="IPR050431">
    <property type="entry name" value="Adaptor_comp_med_subunit"/>
</dbReference>
<dbReference type="GO" id="GO:0030131">
    <property type="term" value="C:clathrin adaptor complex"/>
    <property type="evidence" value="ECO:0007669"/>
    <property type="project" value="UniProtKB-UniRule"/>
</dbReference>
<dbReference type="eggNOG" id="KOG0937">
    <property type="taxonomic scope" value="Eukaryota"/>
</dbReference>
<evidence type="ECO:0000313" key="9">
    <source>
        <dbReference type="Proteomes" id="UP000000267"/>
    </source>
</evidence>
<reference evidence="8 9" key="1">
    <citation type="journal article" date="2007" name="Proc. Natl. Acad. Sci. U.S.A.">
        <title>Independent sorting-out of thousands of duplicated gene pairs in two yeast species descended from a whole-genome duplication.</title>
        <authorList>
            <person name="Scannell D.R."/>
            <person name="Frank A.C."/>
            <person name="Conant G.C."/>
            <person name="Byrne K.P."/>
            <person name="Woolfit M."/>
            <person name="Wolfe K.H."/>
        </authorList>
    </citation>
    <scope>NUCLEOTIDE SEQUENCE [LARGE SCALE GENOMIC DNA]</scope>
    <source>
        <strain evidence="9">ATCC 22028 / DSM 70294 / BCRC 21397 / CBS 2163 / NBRC 10782 / NRRL Y-8283 / UCD 57-17</strain>
    </source>
</reference>
<dbReference type="STRING" id="436907.A7TLM0"/>
<evidence type="ECO:0000256" key="1">
    <source>
        <dbReference type="ARBA" id="ARBA00004156"/>
    </source>
</evidence>
<protein>
    <recommendedName>
        <fullName evidence="7">MHD domain-containing protein</fullName>
    </recommendedName>
</protein>
<dbReference type="PROSITE" id="PS00991">
    <property type="entry name" value="CLAT_ADAPTOR_M_2"/>
    <property type="match status" value="1"/>
</dbReference>
<gene>
    <name evidence="8" type="ORF">Kpol_1056p13</name>
</gene>
<evidence type="ECO:0000256" key="6">
    <source>
        <dbReference type="PIRNR" id="PIRNR005992"/>
    </source>
</evidence>
<dbReference type="OMA" id="WVRYKTI"/>
<dbReference type="PROSITE" id="PS00990">
    <property type="entry name" value="CLAT_ADAPTOR_M_1"/>
    <property type="match status" value="1"/>
</dbReference>
<dbReference type="CDD" id="cd14828">
    <property type="entry name" value="AP_Mu_N"/>
    <property type="match status" value="1"/>
</dbReference>
<dbReference type="RefSeq" id="XP_001644670.1">
    <property type="nucleotide sequence ID" value="XM_001644620.1"/>
</dbReference>
<dbReference type="SUPFAM" id="SSF49447">
    <property type="entry name" value="Second domain of Mu2 adaptin subunit (ap50) of ap2 adaptor"/>
    <property type="match status" value="1"/>
</dbReference>
<evidence type="ECO:0000256" key="5">
    <source>
        <dbReference type="ARBA" id="ARBA00023329"/>
    </source>
</evidence>
<dbReference type="Proteomes" id="UP000000267">
    <property type="component" value="Unassembled WGS sequence"/>
</dbReference>
<dbReference type="HOGENOM" id="CLU_026996_0_2_1"/>
<keyword evidence="9" id="KW-1185">Reference proteome</keyword>
<keyword evidence="4" id="KW-0472">Membrane</keyword>
<dbReference type="AlphaFoldDB" id="A7TLM0"/>
<evidence type="ECO:0000313" key="8">
    <source>
        <dbReference type="EMBL" id="EDO16812.1"/>
    </source>
</evidence>
<dbReference type="InterPro" id="IPR028565">
    <property type="entry name" value="MHD"/>
</dbReference>
<keyword evidence="2 6" id="KW-0813">Transport</keyword>
<evidence type="ECO:0000256" key="3">
    <source>
        <dbReference type="ARBA" id="ARBA00022927"/>
    </source>
</evidence>
<dbReference type="Gene3D" id="2.60.40.1170">
    <property type="entry name" value="Mu homology domain, subdomain B"/>
    <property type="match status" value="4"/>
</dbReference>
<dbReference type="PROSITE" id="PS51072">
    <property type="entry name" value="MHD"/>
    <property type="match status" value="1"/>
</dbReference>
<dbReference type="GO" id="GO:0030659">
    <property type="term" value="C:cytoplasmic vesicle membrane"/>
    <property type="evidence" value="ECO:0007669"/>
    <property type="project" value="UniProtKB-SubCell"/>
</dbReference>
<keyword evidence="5" id="KW-0968">Cytoplasmic vesicle</keyword>
<dbReference type="SUPFAM" id="SSF64356">
    <property type="entry name" value="SNARE-like"/>
    <property type="match status" value="1"/>
</dbReference>
<dbReference type="GO" id="GO:0005769">
    <property type="term" value="C:early endosome"/>
    <property type="evidence" value="ECO:0007669"/>
    <property type="project" value="EnsemblFungi"/>
</dbReference>
<dbReference type="InterPro" id="IPR011012">
    <property type="entry name" value="Longin-like_dom_sf"/>
</dbReference>
<name>A7TLM0_VANPO</name>
<evidence type="ECO:0000259" key="7">
    <source>
        <dbReference type="PROSITE" id="PS51072"/>
    </source>
</evidence>
<dbReference type="InParanoid" id="A7TLM0"/>
<comment type="similarity">
    <text evidence="6">Belongs to the adaptor complexes medium subunit family.</text>
</comment>
<dbReference type="PIRSF" id="PIRSF005992">
    <property type="entry name" value="Clathrin_mu"/>
    <property type="match status" value="1"/>
</dbReference>
<dbReference type="OrthoDB" id="10259133at2759"/>
<dbReference type="InterPro" id="IPR001392">
    <property type="entry name" value="Clathrin_mu"/>
</dbReference>
<dbReference type="GeneID" id="5544984"/>
<dbReference type="GO" id="GO:0006886">
    <property type="term" value="P:intracellular protein transport"/>
    <property type="evidence" value="ECO:0007669"/>
    <property type="project" value="UniProtKB-UniRule"/>
</dbReference>
<evidence type="ECO:0000256" key="4">
    <source>
        <dbReference type="ARBA" id="ARBA00023136"/>
    </source>
</evidence>
<dbReference type="Pfam" id="PF00928">
    <property type="entry name" value="Adap_comp_sub"/>
    <property type="match status" value="1"/>
</dbReference>
<accession>A7TLM0</accession>
<sequence length="541" mass="63345">MSSCLFILDESLEPLISKNVKSVRNLTGILEFFKLNYKENGPPVFTVLEWHYVFIKRDSLWFMTAIHETDDRITNLMALTFYLDQLYLLLKTYFNRSSLDRNIVLDNVLLIIELIDESMDFGIVQLTDPSIIKDYIRVKVNSPITHLTSDDDSDTEEKHKGLSTYIPGKTDIVKLWKGQPAVTANEGKSNEQDNYDDDDDENFINSYIAKTTIMPVSWRTKGIYYAKNEFFLDVIEKVQYLMDFSTGRIRKNLIHGEIKCKCYLSGMPTLKVALNKLIKNDEQFISNSKFHQCVSINSLKREINNEEEENTYHGKEIEFIPPDGEFVLCKYELKRHVRDVPVIKLSNIEIKPKLKKYKIQIHVTIETHFKKQNSTSVLTIKIPLRMVFSQYKIDLTKQPRFKSDFGEVLFNISDDFLIWEVGSMKGGNGESKNNMVAEFFIFNQEEYDRLQEEMKTSMNPPPLREGPKLEEIYEQTHDNRDEHDKNGISQQLLTMKFEVPYSTCSGLKVEYLKIEENQVNYQSFPWVRYKTINDDEYAYLI</sequence>
<proteinExistence type="inferred from homology"/>
<dbReference type="GO" id="GO:0006896">
    <property type="term" value="P:Golgi to vacuole transport"/>
    <property type="evidence" value="ECO:0007669"/>
    <property type="project" value="EnsemblFungi"/>
</dbReference>
<keyword evidence="3 6" id="KW-0653">Protein transport</keyword>
<dbReference type="PANTHER" id="PTHR10529">
    <property type="entry name" value="AP COMPLEX SUBUNIT MU"/>
    <property type="match status" value="1"/>
</dbReference>